<name>A0A9N8WQ56_9GLOM</name>
<gene>
    <name evidence="1" type="ORF">CPELLU_LOCUS2067</name>
</gene>
<comment type="caution">
    <text evidence="1">The sequence shown here is derived from an EMBL/GenBank/DDBJ whole genome shotgun (WGS) entry which is preliminary data.</text>
</comment>
<evidence type="ECO:0000313" key="1">
    <source>
        <dbReference type="EMBL" id="CAG8492882.1"/>
    </source>
</evidence>
<keyword evidence="2" id="KW-1185">Reference proteome</keyword>
<reference evidence="1" key="1">
    <citation type="submission" date="2021-06" db="EMBL/GenBank/DDBJ databases">
        <authorList>
            <person name="Kallberg Y."/>
            <person name="Tangrot J."/>
            <person name="Rosling A."/>
        </authorList>
    </citation>
    <scope>NUCLEOTIDE SEQUENCE</scope>
    <source>
        <strain evidence="1">FL966</strain>
    </source>
</reference>
<evidence type="ECO:0000313" key="2">
    <source>
        <dbReference type="Proteomes" id="UP000789759"/>
    </source>
</evidence>
<dbReference type="EMBL" id="CAJVQA010000852">
    <property type="protein sequence ID" value="CAG8492882.1"/>
    <property type="molecule type" value="Genomic_DNA"/>
</dbReference>
<proteinExistence type="predicted"/>
<dbReference type="Proteomes" id="UP000789759">
    <property type="component" value="Unassembled WGS sequence"/>
</dbReference>
<protein>
    <submittedName>
        <fullName evidence="1">23778_t:CDS:1</fullName>
    </submittedName>
</protein>
<sequence length="63" mass="7739">GRTKFTLNNLNDDLKEILNDEKYHRLWIPYNEFKNIKDADWSRNFFIKSKTDLKSLNKINYEE</sequence>
<organism evidence="1 2">
    <name type="scientific">Cetraspora pellucida</name>
    <dbReference type="NCBI Taxonomy" id="1433469"/>
    <lineage>
        <taxon>Eukaryota</taxon>
        <taxon>Fungi</taxon>
        <taxon>Fungi incertae sedis</taxon>
        <taxon>Mucoromycota</taxon>
        <taxon>Glomeromycotina</taxon>
        <taxon>Glomeromycetes</taxon>
        <taxon>Diversisporales</taxon>
        <taxon>Gigasporaceae</taxon>
        <taxon>Cetraspora</taxon>
    </lineage>
</organism>
<accession>A0A9N8WQ56</accession>
<dbReference type="AlphaFoldDB" id="A0A9N8WQ56"/>
<feature type="non-terminal residue" evidence="1">
    <location>
        <position position="1"/>
    </location>
</feature>